<dbReference type="RefSeq" id="WP_269572117.1">
    <property type="nucleotide sequence ID" value="NZ_OY974080.1"/>
</dbReference>
<organism evidence="1 2">
    <name type="scientific">Rickettsia helvetica</name>
    <dbReference type="NCBI Taxonomy" id="35789"/>
    <lineage>
        <taxon>Bacteria</taxon>
        <taxon>Pseudomonadati</taxon>
        <taxon>Pseudomonadota</taxon>
        <taxon>Alphaproteobacteria</taxon>
        <taxon>Rickettsiales</taxon>
        <taxon>Rickettsiaceae</taxon>
        <taxon>Rickettsieae</taxon>
        <taxon>Rickettsia</taxon>
        <taxon>spotted fever group</taxon>
    </lineage>
</organism>
<proteinExistence type="predicted"/>
<dbReference type="Proteomes" id="UP001642485">
    <property type="component" value="Chromosome"/>
</dbReference>
<dbReference type="EMBL" id="OZ018776">
    <property type="protein sequence ID" value="CAK9119461.1"/>
    <property type="molecule type" value="Genomic_DNA"/>
</dbReference>
<dbReference type="InterPro" id="IPR029060">
    <property type="entry name" value="PIN-like_dom_sf"/>
</dbReference>
<evidence type="ECO:0000313" key="1">
    <source>
        <dbReference type="EMBL" id="CAK9119461.1"/>
    </source>
</evidence>
<keyword evidence="2" id="KW-1185">Reference proteome</keyword>
<protein>
    <recommendedName>
        <fullName evidence="3">PIN domain-containing protein</fullName>
    </recommendedName>
</protein>
<dbReference type="SUPFAM" id="SSF88723">
    <property type="entry name" value="PIN domain-like"/>
    <property type="match status" value="1"/>
</dbReference>
<sequence>MKYICDTNFIVRYLLADDKNMFNKTKEIFEQVKTGQIILIIE</sequence>
<evidence type="ECO:0000313" key="2">
    <source>
        <dbReference type="Proteomes" id="UP001642485"/>
    </source>
</evidence>
<name>A0ABP0T2C6_RICHE</name>
<gene>
    <name evidence="1" type="ORF">OB144RH_00170</name>
</gene>
<accession>A0ABP0T2C6</accession>
<evidence type="ECO:0008006" key="3">
    <source>
        <dbReference type="Google" id="ProtNLM"/>
    </source>
</evidence>
<reference evidence="1 2" key="1">
    <citation type="submission" date="2024-02" db="EMBL/GenBank/DDBJ databases">
        <authorList>
            <person name="Nijsse B."/>
            <person name="Sprong H."/>
        </authorList>
    </citation>
    <scope>NUCLEOTIDE SEQUENCE [LARGE SCALE GENOMIC DNA]</scope>
    <source>
        <strain evidence="1">OB144</strain>
    </source>
</reference>